<keyword evidence="3 5" id="KW-0067">ATP-binding</keyword>
<name>A0A4R4P3F0_9ACTN</name>
<evidence type="ECO:0000313" key="6">
    <source>
        <dbReference type="Proteomes" id="UP000295075"/>
    </source>
</evidence>
<evidence type="ECO:0000256" key="3">
    <source>
        <dbReference type="ARBA" id="ARBA00022840"/>
    </source>
</evidence>
<dbReference type="SUPFAM" id="SSF52540">
    <property type="entry name" value="P-loop containing nucleoside triphosphate hydrolases"/>
    <property type="match status" value="1"/>
</dbReference>
<dbReference type="OrthoDB" id="5182800at2"/>
<dbReference type="Pfam" id="PF00005">
    <property type="entry name" value="ABC_tran"/>
    <property type="match status" value="1"/>
</dbReference>
<dbReference type="InterPro" id="IPR003593">
    <property type="entry name" value="AAA+_ATPase"/>
</dbReference>
<dbReference type="InterPro" id="IPR051782">
    <property type="entry name" value="ABC_Transporter_VariousFunc"/>
</dbReference>
<dbReference type="RefSeq" id="WP_132414619.1">
    <property type="nucleotide sequence ID" value="NZ_SMKA01000293.1"/>
</dbReference>
<dbReference type="AlphaFoldDB" id="A0A4R4P3F0"/>
<gene>
    <name evidence="5" type="ORF">E1261_38145</name>
</gene>
<comment type="caution">
    <text evidence="5">The sequence shown here is derived from an EMBL/GenBank/DDBJ whole genome shotgun (WGS) entry which is preliminary data.</text>
</comment>
<dbReference type="InterPro" id="IPR003439">
    <property type="entry name" value="ABC_transporter-like_ATP-bd"/>
</dbReference>
<evidence type="ECO:0000313" key="5">
    <source>
        <dbReference type="EMBL" id="TDC16868.1"/>
    </source>
</evidence>
<protein>
    <submittedName>
        <fullName evidence="5">ABC transporter ATP-binding protein</fullName>
    </submittedName>
</protein>
<evidence type="ECO:0000256" key="1">
    <source>
        <dbReference type="ARBA" id="ARBA00022448"/>
    </source>
</evidence>
<keyword evidence="2" id="KW-0547">Nucleotide-binding</keyword>
<dbReference type="PROSITE" id="PS50893">
    <property type="entry name" value="ABC_TRANSPORTER_2"/>
    <property type="match status" value="1"/>
</dbReference>
<dbReference type="GO" id="GO:0016887">
    <property type="term" value="F:ATP hydrolysis activity"/>
    <property type="evidence" value="ECO:0007669"/>
    <property type="project" value="InterPro"/>
</dbReference>
<reference evidence="5 6" key="1">
    <citation type="submission" date="2019-03" db="EMBL/GenBank/DDBJ databases">
        <title>Draft genome sequences of novel Actinobacteria.</title>
        <authorList>
            <person name="Sahin N."/>
            <person name="Ay H."/>
            <person name="Saygin H."/>
        </authorList>
    </citation>
    <scope>NUCLEOTIDE SEQUENCE [LARGE SCALE GENOMIC DNA]</scope>
    <source>
        <strain evidence="5 6">JCM 30547</strain>
    </source>
</reference>
<accession>A0A4R4P3F0</accession>
<dbReference type="PROSITE" id="PS00211">
    <property type="entry name" value="ABC_TRANSPORTER_1"/>
    <property type="match status" value="1"/>
</dbReference>
<dbReference type="EMBL" id="SMKA01000293">
    <property type="protein sequence ID" value="TDC16868.1"/>
    <property type="molecule type" value="Genomic_DNA"/>
</dbReference>
<dbReference type="GO" id="GO:0005524">
    <property type="term" value="F:ATP binding"/>
    <property type="evidence" value="ECO:0007669"/>
    <property type="project" value="UniProtKB-KW"/>
</dbReference>
<dbReference type="Proteomes" id="UP000295075">
    <property type="component" value="Unassembled WGS sequence"/>
</dbReference>
<evidence type="ECO:0000259" key="4">
    <source>
        <dbReference type="PROSITE" id="PS50893"/>
    </source>
</evidence>
<dbReference type="PANTHER" id="PTHR42939">
    <property type="entry name" value="ABC TRANSPORTER ATP-BINDING PROTEIN ALBC-RELATED"/>
    <property type="match status" value="1"/>
</dbReference>
<dbReference type="Gene3D" id="3.40.50.300">
    <property type="entry name" value="P-loop containing nucleotide triphosphate hydrolases"/>
    <property type="match status" value="1"/>
</dbReference>
<feature type="domain" description="ABC transporter" evidence="4">
    <location>
        <begin position="4"/>
        <end position="223"/>
    </location>
</feature>
<evidence type="ECO:0000256" key="2">
    <source>
        <dbReference type="ARBA" id="ARBA00022741"/>
    </source>
</evidence>
<organism evidence="5 6">
    <name type="scientific">Kribbella albertanoniae</name>
    <dbReference type="NCBI Taxonomy" id="1266829"/>
    <lineage>
        <taxon>Bacteria</taxon>
        <taxon>Bacillati</taxon>
        <taxon>Actinomycetota</taxon>
        <taxon>Actinomycetes</taxon>
        <taxon>Propionibacteriales</taxon>
        <taxon>Kribbellaceae</taxon>
        <taxon>Kribbella</taxon>
    </lineage>
</organism>
<keyword evidence="1" id="KW-0813">Transport</keyword>
<dbReference type="CDD" id="cd03230">
    <property type="entry name" value="ABC_DR_subfamily_A"/>
    <property type="match status" value="1"/>
</dbReference>
<dbReference type="SMART" id="SM00382">
    <property type="entry name" value="AAA"/>
    <property type="match status" value="1"/>
</dbReference>
<keyword evidence="6" id="KW-1185">Reference proteome</keyword>
<dbReference type="PANTHER" id="PTHR42939:SF1">
    <property type="entry name" value="ABC TRANSPORTER ATP-BINDING PROTEIN ALBC-RELATED"/>
    <property type="match status" value="1"/>
</dbReference>
<dbReference type="InterPro" id="IPR027417">
    <property type="entry name" value="P-loop_NTPase"/>
</dbReference>
<dbReference type="InterPro" id="IPR017871">
    <property type="entry name" value="ABC_transporter-like_CS"/>
</dbReference>
<sequence length="279" mass="29972">MEVVRLVEVSKRFGRREILRGVDLRVEAGELLALVGANGSGKSTVLKLMVGLSRPTSGTVRRTAQVVSYVPDVFTSHDRLSASAYLRHLGRIRGLSSGAARERSSVLLERLALTGGADTPMRKLSKGNAQKVALAQALLTPPELLVLDEPWAGLDATAHETLRELLTETARAGAAVAFTEHSTETVRSTATRTCELHERALHESTSRENALPKNATPERALTEIVLAPGPELDWSGRPEVVEVRRNGNGTTLLVVTGQHDAVLLSALSQGCSVRQVNAQ</sequence>
<proteinExistence type="predicted"/>